<dbReference type="AlphaFoldDB" id="A0A8J2P4M7"/>
<name>A0A8J2P4M7_9HEXA</name>
<feature type="non-terminal residue" evidence="1">
    <location>
        <position position="1"/>
    </location>
</feature>
<accession>A0A8J2P4M7</accession>
<comment type="caution">
    <text evidence="1">The sequence shown here is derived from an EMBL/GenBank/DDBJ whole genome shotgun (WGS) entry which is preliminary data.</text>
</comment>
<evidence type="ECO:0000313" key="2">
    <source>
        <dbReference type="Proteomes" id="UP000708208"/>
    </source>
</evidence>
<keyword evidence="2" id="KW-1185">Reference proteome</keyword>
<dbReference type="EMBL" id="CAJVCH010106073">
    <property type="protein sequence ID" value="CAG7724145.1"/>
    <property type="molecule type" value="Genomic_DNA"/>
</dbReference>
<protein>
    <submittedName>
        <fullName evidence="1">Uncharacterized protein</fullName>
    </submittedName>
</protein>
<sequence length="170" mass="19319">ALEDGTSKNNLADSVLGFRMSSSLPPVPRPKVINTDDCDYLESEHEPNETFEENSSSGDVSSDEINDIIYAFVIRHNLTKAATQYLLTLIRMINPDLVGVASSMYALRKRLQARKWNSEAHYLCSCCKMYIGTSSTSTNCKRCDVETNYKCLQEKNSYFYQFDIREICIP</sequence>
<gene>
    <name evidence="1" type="ORF">AFUS01_LOCUS13182</name>
</gene>
<evidence type="ECO:0000313" key="1">
    <source>
        <dbReference type="EMBL" id="CAG7724145.1"/>
    </source>
</evidence>
<reference evidence="1" key="1">
    <citation type="submission" date="2021-06" db="EMBL/GenBank/DDBJ databases">
        <authorList>
            <person name="Hodson N. C."/>
            <person name="Mongue J. A."/>
            <person name="Jaron S. K."/>
        </authorList>
    </citation>
    <scope>NUCLEOTIDE SEQUENCE</scope>
</reference>
<dbReference type="Proteomes" id="UP000708208">
    <property type="component" value="Unassembled WGS sequence"/>
</dbReference>
<organism evidence="1 2">
    <name type="scientific">Allacma fusca</name>
    <dbReference type="NCBI Taxonomy" id="39272"/>
    <lineage>
        <taxon>Eukaryota</taxon>
        <taxon>Metazoa</taxon>
        <taxon>Ecdysozoa</taxon>
        <taxon>Arthropoda</taxon>
        <taxon>Hexapoda</taxon>
        <taxon>Collembola</taxon>
        <taxon>Symphypleona</taxon>
        <taxon>Sminthuridae</taxon>
        <taxon>Allacma</taxon>
    </lineage>
</organism>
<proteinExistence type="predicted"/>